<keyword evidence="1" id="KW-1133">Transmembrane helix</keyword>
<protein>
    <submittedName>
        <fullName evidence="2">DUF3159 domain-containing protein</fullName>
    </submittedName>
</protein>
<name>A0A3P1SHP9_9ACTO</name>
<reference evidence="2 3" key="1">
    <citation type="submission" date="2018-11" db="EMBL/GenBank/DDBJ databases">
        <title>Genomes From Bacteria Associated with the Canine Oral Cavity: a Test Case for Automated Genome-Based Taxonomic Assignment.</title>
        <authorList>
            <person name="Coil D.A."/>
            <person name="Jospin G."/>
            <person name="Darling A.E."/>
            <person name="Wallis C."/>
            <person name="Davis I.J."/>
            <person name="Harris S."/>
            <person name="Eisen J.A."/>
            <person name="Holcombe L.J."/>
            <person name="O'Flynn C."/>
        </authorList>
    </citation>
    <scope>NUCLEOTIDE SEQUENCE [LARGE SCALE GENOMIC DNA]</scope>
    <source>
        <strain evidence="2 3">OH770</strain>
    </source>
</reference>
<keyword evidence="3" id="KW-1185">Reference proteome</keyword>
<feature type="transmembrane region" description="Helical" evidence="1">
    <location>
        <begin position="51"/>
        <end position="72"/>
    </location>
</feature>
<sequence>MSENSSFGGAFEQLRSEDFSWKTAVGGWRGVIESALPVLVFVVVFTLTSDLWLTAGAAGAVALVFCVVRLWARQPLTQAISGFIGVAIGVVWALATGREENYFAVGLINAAFFFTLIVLSLLLRKPLIALGCGLAWQLPAGWMSDPSYRSLYRRSVQLTWAWAMLFALRFLVQLPLWWFAMLEALAVAKLILGIPLFAPLVWLTWMGLRPFSARFSDETHAVS</sequence>
<dbReference type="Pfam" id="PF11361">
    <property type="entry name" value="DUF3159"/>
    <property type="match status" value="1"/>
</dbReference>
<evidence type="ECO:0000313" key="3">
    <source>
        <dbReference type="Proteomes" id="UP000280444"/>
    </source>
</evidence>
<keyword evidence="1" id="KW-0472">Membrane</keyword>
<keyword evidence="1" id="KW-0812">Transmembrane</keyword>
<dbReference type="OrthoDB" id="5244221at2"/>
<feature type="transmembrane region" description="Helical" evidence="1">
    <location>
        <begin position="186"/>
        <end position="205"/>
    </location>
</feature>
<accession>A0A3P1SHP9</accession>
<evidence type="ECO:0000313" key="2">
    <source>
        <dbReference type="EMBL" id="RRC96295.1"/>
    </source>
</evidence>
<dbReference type="Proteomes" id="UP000280444">
    <property type="component" value="Unassembled WGS sequence"/>
</dbReference>
<dbReference type="RefSeq" id="WP_124867738.1">
    <property type="nucleotide sequence ID" value="NZ_RQZF01000001.1"/>
</dbReference>
<dbReference type="AlphaFoldDB" id="A0A3P1SHP9"/>
<organism evidence="2 3">
    <name type="scientific">Schaalia canis</name>
    <dbReference type="NCBI Taxonomy" id="100469"/>
    <lineage>
        <taxon>Bacteria</taxon>
        <taxon>Bacillati</taxon>
        <taxon>Actinomycetota</taxon>
        <taxon>Actinomycetes</taxon>
        <taxon>Actinomycetales</taxon>
        <taxon>Actinomycetaceae</taxon>
        <taxon>Schaalia</taxon>
    </lineage>
</organism>
<proteinExistence type="predicted"/>
<comment type="caution">
    <text evidence="2">The sequence shown here is derived from an EMBL/GenBank/DDBJ whole genome shotgun (WGS) entry which is preliminary data.</text>
</comment>
<feature type="transmembrane region" description="Helical" evidence="1">
    <location>
        <begin position="102"/>
        <end position="123"/>
    </location>
</feature>
<feature type="transmembrane region" description="Helical" evidence="1">
    <location>
        <begin position="158"/>
        <end position="180"/>
    </location>
</feature>
<dbReference type="EMBL" id="RQZF01000001">
    <property type="protein sequence ID" value="RRC96295.1"/>
    <property type="molecule type" value="Genomic_DNA"/>
</dbReference>
<feature type="transmembrane region" description="Helical" evidence="1">
    <location>
        <begin position="79"/>
        <end position="96"/>
    </location>
</feature>
<evidence type="ECO:0000256" key="1">
    <source>
        <dbReference type="SAM" id="Phobius"/>
    </source>
</evidence>
<dbReference type="PIRSF" id="PIRSF010219">
    <property type="entry name" value="UCP010219"/>
    <property type="match status" value="1"/>
</dbReference>
<dbReference type="InterPro" id="IPR016566">
    <property type="entry name" value="UCP010219"/>
</dbReference>
<feature type="transmembrane region" description="Helical" evidence="1">
    <location>
        <begin position="25"/>
        <end position="45"/>
    </location>
</feature>
<gene>
    <name evidence="2" type="ORF">EII11_01170</name>
</gene>